<evidence type="ECO:0000313" key="10">
    <source>
        <dbReference type="Proteomes" id="UP000215335"/>
    </source>
</evidence>
<evidence type="ECO:0000256" key="7">
    <source>
        <dbReference type="ARBA" id="ARBA00023180"/>
    </source>
</evidence>
<feature type="transmembrane region" description="Helical" evidence="8">
    <location>
        <begin position="286"/>
        <end position="306"/>
    </location>
</feature>
<dbReference type="GO" id="GO:0005886">
    <property type="term" value="C:plasma membrane"/>
    <property type="evidence" value="ECO:0007669"/>
    <property type="project" value="UniProtKB-SubCell"/>
</dbReference>
<dbReference type="InterPro" id="IPR052192">
    <property type="entry name" value="Insect_Ionotropic_Sensory_Rcpt"/>
</dbReference>
<dbReference type="STRING" id="543379.A0A232EJR8"/>
<sequence>MYRMTILTDTSDGFPTVSAIFERNLVAVFPSLVVDINESNMIPHNLKSLLLSESEGEIVYVMFSGVNPVFLAMRYIEYMIFNTAETERPKCIIFVLSNETSTNFYIFYRFIWMHDFLDITIVELLQKNQVGNKLNKPSNFLKRTLVHQYNPFIDTYKKEYFSLNTKIFTNKLNNFYGYPLSTAAYDSIPSSLLTDDLMFGKDARVIESISSASNFSFKLSVATSYEVIYFVANGIVDFSATFFQAATPLENQTPTYRTSIFVQSSSTHLLVRQYPKFKTVMTPKSIIVVIVFALVVVVFIISVWLLKLDFQTWTVYNVIQLLIGNSVTFEIRTFKERIVFICLVLVFVSFSTCMLDTALQIFLRKKTYDTLDTIHDALNIGIRPCIPDMYAIKGIPNDSIIHKMIERSVSDCDPDILTFEVNCILVSTDNGQALESLFSRNIDGWIIKLIKEPLMPSWTCMLFSKTSPYIGRFNEIIRRLIEAGLIALWSEWDKSWFINNLVKFDERNAMFAKNIHKLFIGSFQGSI</sequence>
<evidence type="ECO:0000256" key="3">
    <source>
        <dbReference type="ARBA" id="ARBA00022692"/>
    </source>
</evidence>
<evidence type="ECO:0000256" key="8">
    <source>
        <dbReference type="SAM" id="Phobius"/>
    </source>
</evidence>
<keyword evidence="3 8" id="KW-0812">Transmembrane</keyword>
<organism evidence="9 10">
    <name type="scientific">Trichomalopsis sarcophagae</name>
    <dbReference type="NCBI Taxonomy" id="543379"/>
    <lineage>
        <taxon>Eukaryota</taxon>
        <taxon>Metazoa</taxon>
        <taxon>Ecdysozoa</taxon>
        <taxon>Arthropoda</taxon>
        <taxon>Hexapoda</taxon>
        <taxon>Insecta</taxon>
        <taxon>Pterygota</taxon>
        <taxon>Neoptera</taxon>
        <taxon>Endopterygota</taxon>
        <taxon>Hymenoptera</taxon>
        <taxon>Apocrita</taxon>
        <taxon>Proctotrupomorpha</taxon>
        <taxon>Chalcidoidea</taxon>
        <taxon>Pteromalidae</taxon>
        <taxon>Pteromalinae</taxon>
        <taxon>Trichomalopsis</taxon>
    </lineage>
</organism>
<keyword evidence="2" id="KW-1003">Cell membrane</keyword>
<keyword evidence="6" id="KW-0675">Receptor</keyword>
<dbReference type="OrthoDB" id="7696986at2759"/>
<dbReference type="Proteomes" id="UP000215335">
    <property type="component" value="Unassembled WGS sequence"/>
</dbReference>
<dbReference type="EMBL" id="NNAY01003967">
    <property type="protein sequence ID" value="OXU18562.1"/>
    <property type="molecule type" value="Genomic_DNA"/>
</dbReference>
<keyword evidence="4 8" id="KW-1133">Transmembrane helix</keyword>
<keyword evidence="5 8" id="KW-0472">Membrane</keyword>
<feature type="transmembrane region" description="Helical" evidence="8">
    <location>
        <begin position="338"/>
        <end position="359"/>
    </location>
</feature>
<keyword evidence="10" id="KW-1185">Reference proteome</keyword>
<evidence type="ECO:0000256" key="1">
    <source>
        <dbReference type="ARBA" id="ARBA00004651"/>
    </source>
</evidence>
<name>A0A232EJR8_9HYME</name>
<evidence type="ECO:0000256" key="4">
    <source>
        <dbReference type="ARBA" id="ARBA00022989"/>
    </source>
</evidence>
<accession>A0A232EJR8</accession>
<evidence type="ECO:0000256" key="5">
    <source>
        <dbReference type="ARBA" id="ARBA00023136"/>
    </source>
</evidence>
<keyword evidence="7" id="KW-0325">Glycoprotein</keyword>
<reference evidence="9 10" key="1">
    <citation type="journal article" date="2017" name="Curr. Biol.">
        <title>The Evolution of Venom by Co-option of Single-Copy Genes.</title>
        <authorList>
            <person name="Martinson E.O."/>
            <person name="Mrinalini"/>
            <person name="Kelkar Y.D."/>
            <person name="Chang C.H."/>
            <person name="Werren J.H."/>
        </authorList>
    </citation>
    <scope>NUCLEOTIDE SEQUENCE [LARGE SCALE GENOMIC DNA]</scope>
    <source>
        <strain evidence="9 10">Alberta</strain>
        <tissue evidence="9">Whole body</tissue>
    </source>
</reference>
<proteinExistence type="predicted"/>
<dbReference type="PANTHER" id="PTHR42643:SF30">
    <property type="entry name" value="IONOTROPIC RECEPTOR 40A-RELATED"/>
    <property type="match status" value="1"/>
</dbReference>
<comment type="subcellular location">
    <subcellularLocation>
        <location evidence="1">Cell membrane</location>
        <topology evidence="1">Multi-pass membrane protein</topology>
    </subcellularLocation>
</comment>
<evidence type="ECO:0000256" key="6">
    <source>
        <dbReference type="ARBA" id="ARBA00023170"/>
    </source>
</evidence>
<evidence type="ECO:0000256" key="2">
    <source>
        <dbReference type="ARBA" id="ARBA00022475"/>
    </source>
</evidence>
<evidence type="ECO:0000313" key="9">
    <source>
        <dbReference type="EMBL" id="OXU18562.1"/>
    </source>
</evidence>
<gene>
    <name evidence="9" type="ORF">TSAR_006235</name>
</gene>
<dbReference type="SUPFAM" id="SSF53850">
    <property type="entry name" value="Periplasmic binding protein-like II"/>
    <property type="match status" value="1"/>
</dbReference>
<comment type="caution">
    <text evidence="9">The sequence shown here is derived from an EMBL/GenBank/DDBJ whole genome shotgun (WGS) entry which is preliminary data.</text>
</comment>
<dbReference type="AlphaFoldDB" id="A0A232EJR8"/>
<protein>
    <submittedName>
        <fullName evidence="9">Uncharacterized protein</fullName>
    </submittedName>
</protein>
<dbReference type="PANTHER" id="PTHR42643">
    <property type="entry name" value="IONOTROPIC RECEPTOR 20A-RELATED"/>
    <property type="match status" value="1"/>
</dbReference>